<feature type="region of interest" description="Disordered" evidence="1">
    <location>
        <begin position="157"/>
        <end position="194"/>
    </location>
</feature>
<evidence type="ECO:0000313" key="4">
    <source>
        <dbReference type="Proteomes" id="UP000478052"/>
    </source>
</evidence>
<sequence length="194" mass="22504">MDVENCKKSRTNLRDAFRRAAKKSVTKSGQKSKNIKKWKFEDEMSFLRPHMKERDSISNIESMVSDDDDSDDNEDQCEESDNLNSSSEDTHEVQSIQSPNSLTSTLQPFHNYPESASKTLMQYIIQQKENETKSKEDEKKLDVNDKFYSKLELQHITQQSCNRPQNTPNPQSVSHTPQYMTNKTLISTRSQVPY</sequence>
<feature type="domain" description="MADF" evidence="2">
    <location>
        <begin position="1"/>
        <end position="47"/>
    </location>
</feature>
<comment type="caution">
    <text evidence="3">The sequence shown here is derived from an EMBL/GenBank/DDBJ whole genome shotgun (WGS) entry which is preliminary data.</text>
</comment>
<dbReference type="PANTHER" id="PTHR12243">
    <property type="entry name" value="MADF DOMAIN TRANSCRIPTION FACTOR"/>
    <property type="match status" value="1"/>
</dbReference>
<reference evidence="3 4" key="1">
    <citation type="submission" date="2019-08" db="EMBL/GenBank/DDBJ databases">
        <title>Whole genome of Aphis craccivora.</title>
        <authorList>
            <person name="Voronova N.V."/>
            <person name="Shulinski R.S."/>
            <person name="Bandarenka Y.V."/>
            <person name="Zhorov D.G."/>
            <person name="Warner D."/>
        </authorList>
    </citation>
    <scope>NUCLEOTIDE SEQUENCE [LARGE SCALE GENOMIC DNA]</scope>
    <source>
        <strain evidence="3">180601</strain>
        <tissue evidence="3">Whole Body</tissue>
    </source>
</reference>
<feature type="compositionally biased region" description="Acidic residues" evidence="1">
    <location>
        <begin position="64"/>
        <end position="81"/>
    </location>
</feature>
<dbReference type="Proteomes" id="UP000478052">
    <property type="component" value="Unassembled WGS sequence"/>
</dbReference>
<gene>
    <name evidence="3" type="ORF">FWK35_00034707</name>
</gene>
<dbReference type="InterPro" id="IPR039353">
    <property type="entry name" value="TF_Adf1"/>
</dbReference>
<dbReference type="PANTHER" id="PTHR12243:SF60">
    <property type="entry name" value="SI:CH211-15D5.12-RELATED"/>
    <property type="match status" value="1"/>
</dbReference>
<accession>A0A6G0VPA1</accession>
<dbReference type="OrthoDB" id="6599115at2759"/>
<dbReference type="Pfam" id="PF10545">
    <property type="entry name" value="MADF_DNA_bdg"/>
    <property type="match status" value="1"/>
</dbReference>
<dbReference type="GO" id="GO:0006357">
    <property type="term" value="P:regulation of transcription by RNA polymerase II"/>
    <property type="evidence" value="ECO:0007669"/>
    <property type="project" value="TreeGrafter"/>
</dbReference>
<evidence type="ECO:0000256" key="1">
    <source>
        <dbReference type="SAM" id="MobiDB-lite"/>
    </source>
</evidence>
<proteinExistence type="predicted"/>
<feature type="compositionally biased region" description="Polar residues" evidence="1">
    <location>
        <begin position="93"/>
        <end position="114"/>
    </location>
</feature>
<name>A0A6G0VPA1_APHCR</name>
<feature type="region of interest" description="Disordered" evidence="1">
    <location>
        <begin position="1"/>
        <end position="34"/>
    </location>
</feature>
<dbReference type="GO" id="GO:0005667">
    <property type="term" value="C:transcription regulator complex"/>
    <property type="evidence" value="ECO:0007669"/>
    <property type="project" value="TreeGrafter"/>
</dbReference>
<keyword evidence="4" id="KW-1185">Reference proteome</keyword>
<feature type="region of interest" description="Disordered" evidence="1">
    <location>
        <begin position="47"/>
        <end position="114"/>
    </location>
</feature>
<feature type="compositionally biased region" description="Basic and acidic residues" evidence="1">
    <location>
        <begin position="1"/>
        <end position="18"/>
    </location>
</feature>
<dbReference type="GO" id="GO:0005634">
    <property type="term" value="C:nucleus"/>
    <property type="evidence" value="ECO:0007669"/>
    <property type="project" value="TreeGrafter"/>
</dbReference>
<evidence type="ECO:0000313" key="3">
    <source>
        <dbReference type="EMBL" id="KAF0703121.1"/>
    </source>
</evidence>
<evidence type="ECO:0000259" key="2">
    <source>
        <dbReference type="Pfam" id="PF10545"/>
    </source>
</evidence>
<dbReference type="InterPro" id="IPR006578">
    <property type="entry name" value="MADF-dom"/>
</dbReference>
<protein>
    <submittedName>
        <fullName evidence="3">Variant-silencing SET domain-containing protein-like</fullName>
    </submittedName>
</protein>
<organism evidence="3 4">
    <name type="scientific">Aphis craccivora</name>
    <name type="common">Cowpea aphid</name>
    <dbReference type="NCBI Taxonomy" id="307492"/>
    <lineage>
        <taxon>Eukaryota</taxon>
        <taxon>Metazoa</taxon>
        <taxon>Ecdysozoa</taxon>
        <taxon>Arthropoda</taxon>
        <taxon>Hexapoda</taxon>
        <taxon>Insecta</taxon>
        <taxon>Pterygota</taxon>
        <taxon>Neoptera</taxon>
        <taxon>Paraneoptera</taxon>
        <taxon>Hemiptera</taxon>
        <taxon>Sternorrhyncha</taxon>
        <taxon>Aphidomorpha</taxon>
        <taxon>Aphidoidea</taxon>
        <taxon>Aphididae</taxon>
        <taxon>Aphidini</taxon>
        <taxon>Aphis</taxon>
        <taxon>Aphis</taxon>
    </lineage>
</organism>
<dbReference type="EMBL" id="VUJU01014031">
    <property type="protein sequence ID" value="KAF0703121.1"/>
    <property type="molecule type" value="Genomic_DNA"/>
</dbReference>
<dbReference type="AlphaFoldDB" id="A0A6G0VPA1"/>